<evidence type="ECO:0000256" key="4">
    <source>
        <dbReference type="SAM" id="Coils"/>
    </source>
</evidence>
<evidence type="ECO:0000313" key="8">
    <source>
        <dbReference type="Proteomes" id="UP000245412"/>
    </source>
</evidence>
<dbReference type="EMBL" id="QGGY01000004">
    <property type="protein sequence ID" value="PWJ76843.1"/>
    <property type="molecule type" value="Genomic_DNA"/>
</dbReference>
<dbReference type="Pfam" id="PF13558">
    <property type="entry name" value="SbcC_Walker_B"/>
    <property type="match status" value="1"/>
</dbReference>
<keyword evidence="7" id="KW-0540">Nuclease</keyword>
<sequence length="923" mass="103916">MRPLKLTICAFGPYAGEVTVDMDRLGDRGLYLISGDTGAGKTTIFDAVVFALYGEASGANREADMFRSKYADPETPTFVEMEFLYSQKIYTVRRNPEYMRPSRKGGGFTSQKADALLTFPDGRVVSGAKNVTKETEKLLGIDRSQFMQIAMIAQDEFLKLLLATTKERGEIFRELFHTGPYQRLQERLKADASAAREEYEELCRSILQYVGGIKGTAEEEEQEKLDRIKSAGNITVLEDAREFLDCRIREDSALWEKYKKAEKELDKTLADIHRALEKALAEKKIRDGIEEKERQLEKEKPLLEEKLAAYETQKSMAGHREELSLSVTRLQESIQQYLILKKIEKEAGQAAARLKNLEQQREDRKRSLERLPRQLEKSRAELAGLGDIPMKKAELEHELKRLQEEEGRLRELQKKCTELEGLYGQLGELQKKYMEEAGKARATGMEYDKLEQEYLDGQAGVLAAHLRENEPCPVCGSLSHPLPAAHEGSIPSQEQLEKAKKKRDTAQKKAYDLSASAGELKGRAETLRRTVTELAASWQLGEEPGEVRAGAGALLDRQSASKGEISKQEQLLAAGLKRRSELEKEIPELEARIEREQKETGEIEKLAAGLEAEQKAKEEERARMLLTLDYESEKAAREKLEEQKQKKAELDRLFEKSKSEYENQNIRINELKAQISALKGQQTEGEVQDADQLRDRESEISQEKERLQETAREVYTRLGTNTGVAEAIAGREKLLLEAQKRAGWMKALSDTANGGVSGKERIMLETYIQMVYFERILSRANTRLMVMTGGQYELKRRKEAGNLKSQSGLELDVVDHYNGTLRSVKTLSGGESFKASLSLALGLSDEIQSQAGGIQLDTMFVDEGFGSLDEESLEMALNVLSHLTEGNCLVGIISHVSELKERIDRQIVVSKEKARGSSVKIVV</sequence>
<dbReference type="GO" id="GO:0016887">
    <property type="term" value="F:ATP hydrolysis activity"/>
    <property type="evidence" value="ECO:0007669"/>
    <property type="project" value="InterPro"/>
</dbReference>
<dbReference type="Proteomes" id="UP000245412">
    <property type="component" value="Unassembled WGS sequence"/>
</dbReference>
<comment type="subunit">
    <text evidence="2">Heterodimer of SbcC and SbcD.</text>
</comment>
<dbReference type="RefSeq" id="WP_257497770.1">
    <property type="nucleotide sequence ID" value="NZ_JANKBI010000023.1"/>
</dbReference>
<evidence type="ECO:0000256" key="1">
    <source>
        <dbReference type="ARBA" id="ARBA00006930"/>
    </source>
</evidence>
<keyword evidence="7" id="KW-0269">Exonuclease</keyword>
<dbReference type="InterPro" id="IPR027417">
    <property type="entry name" value="P-loop_NTPase"/>
</dbReference>
<comment type="caution">
    <text evidence="7">The sequence shown here is derived from an EMBL/GenBank/DDBJ whole genome shotgun (WGS) entry which is preliminary data.</text>
</comment>
<dbReference type="Pfam" id="PF13476">
    <property type="entry name" value="AAA_23"/>
    <property type="match status" value="1"/>
</dbReference>
<dbReference type="AlphaFoldDB" id="A0AB73T6I7"/>
<keyword evidence="8" id="KW-1185">Reference proteome</keyword>
<evidence type="ECO:0000256" key="2">
    <source>
        <dbReference type="ARBA" id="ARBA00011322"/>
    </source>
</evidence>
<evidence type="ECO:0000256" key="3">
    <source>
        <dbReference type="ARBA" id="ARBA00013368"/>
    </source>
</evidence>
<dbReference type="GO" id="GO:0004527">
    <property type="term" value="F:exonuclease activity"/>
    <property type="evidence" value="ECO:0007669"/>
    <property type="project" value="UniProtKB-KW"/>
</dbReference>
<keyword evidence="7" id="KW-0378">Hydrolase</keyword>
<gene>
    <name evidence="7" type="ORF">C7383_104292</name>
</gene>
<dbReference type="PANTHER" id="PTHR32114:SF2">
    <property type="entry name" value="ABC TRANSPORTER ABCH.3"/>
    <property type="match status" value="1"/>
</dbReference>
<comment type="similarity">
    <text evidence="1">Belongs to the SMC family. SbcC subfamily.</text>
</comment>
<feature type="coiled-coil region" evidence="4">
    <location>
        <begin position="258"/>
        <end position="313"/>
    </location>
</feature>
<feature type="compositionally biased region" description="Basic and acidic residues" evidence="5">
    <location>
        <begin position="691"/>
        <end position="706"/>
    </location>
</feature>
<feature type="domain" description="Rad50/SbcC-type AAA" evidence="6">
    <location>
        <begin position="5"/>
        <end position="299"/>
    </location>
</feature>
<evidence type="ECO:0000313" key="7">
    <source>
        <dbReference type="EMBL" id="PWJ76843.1"/>
    </source>
</evidence>
<name>A0AB73T6I7_9FIRM</name>
<keyword evidence="4" id="KW-0175">Coiled coil</keyword>
<feature type="coiled-coil region" evidence="4">
    <location>
        <begin position="340"/>
        <end position="422"/>
    </location>
</feature>
<dbReference type="SUPFAM" id="SSF52540">
    <property type="entry name" value="P-loop containing nucleoside triphosphate hydrolases"/>
    <property type="match status" value="1"/>
</dbReference>
<feature type="region of interest" description="Disordered" evidence="5">
    <location>
        <begin position="483"/>
        <end position="509"/>
    </location>
</feature>
<organism evidence="7 8">
    <name type="scientific">Murimonas intestini</name>
    <dbReference type="NCBI Taxonomy" id="1337051"/>
    <lineage>
        <taxon>Bacteria</taxon>
        <taxon>Bacillati</taxon>
        <taxon>Bacillota</taxon>
        <taxon>Clostridia</taxon>
        <taxon>Lachnospirales</taxon>
        <taxon>Lachnospiraceae</taxon>
        <taxon>Murimonas</taxon>
    </lineage>
</organism>
<dbReference type="InterPro" id="IPR038729">
    <property type="entry name" value="Rad50/SbcC_AAA"/>
</dbReference>
<dbReference type="PANTHER" id="PTHR32114">
    <property type="entry name" value="ABC TRANSPORTER ABCH.3"/>
    <property type="match status" value="1"/>
</dbReference>
<accession>A0AB73T6I7</accession>
<evidence type="ECO:0000259" key="6">
    <source>
        <dbReference type="Pfam" id="PF13476"/>
    </source>
</evidence>
<feature type="region of interest" description="Disordered" evidence="5">
    <location>
        <begin position="682"/>
        <end position="706"/>
    </location>
</feature>
<evidence type="ECO:0000256" key="5">
    <source>
        <dbReference type="SAM" id="MobiDB-lite"/>
    </source>
</evidence>
<proteinExistence type="inferred from homology"/>
<reference evidence="7 8" key="1">
    <citation type="submission" date="2018-05" db="EMBL/GenBank/DDBJ databases">
        <authorList>
            <person name="Goeker M."/>
            <person name="Huntemann M."/>
            <person name="Clum A."/>
            <person name="Pillay M."/>
            <person name="Palaniappan K."/>
            <person name="Varghese N."/>
            <person name="Mikhailova N."/>
            <person name="Stamatis D."/>
            <person name="Reddy T."/>
            <person name="Daum C."/>
            <person name="Shapiro N."/>
            <person name="Ivanova N."/>
            <person name="Kyrpides N."/>
            <person name="Woyke T."/>
        </authorList>
    </citation>
    <scope>NUCLEOTIDE SEQUENCE [LARGE SCALE GENOMIC DNA]</scope>
    <source>
        <strain evidence="7 8">DSM 26524</strain>
    </source>
</reference>
<dbReference type="Gene3D" id="3.40.50.300">
    <property type="entry name" value="P-loop containing nucleotide triphosphate hydrolases"/>
    <property type="match status" value="2"/>
</dbReference>
<dbReference type="GO" id="GO:0006302">
    <property type="term" value="P:double-strand break repair"/>
    <property type="evidence" value="ECO:0007669"/>
    <property type="project" value="InterPro"/>
</dbReference>
<protein>
    <recommendedName>
        <fullName evidence="3">Nuclease SbcCD subunit C</fullName>
    </recommendedName>
</protein>